<reference evidence="1 2" key="1">
    <citation type="submission" date="2021-08" db="EMBL/GenBank/DDBJ databases">
        <title>Draft genome sequence of Mycolicibacterium sp. NGTWS1702 strain.</title>
        <authorList>
            <person name="Matsumoto M."/>
            <person name="Tang B.C.C."/>
            <person name="Machida Y."/>
            <person name="Matoyama H."/>
            <person name="Kishihara T."/>
            <person name="Sato S."/>
            <person name="Kondo I."/>
            <person name="Sano M."/>
            <person name="Kato G."/>
        </authorList>
    </citation>
    <scope>NUCLEOTIDE SEQUENCE [LARGE SCALE GENOMIC DNA]</scope>
    <source>
        <strain evidence="1 2">NGTWSNA01</strain>
    </source>
</reference>
<evidence type="ECO:0000313" key="1">
    <source>
        <dbReference type="EMBL" id="GJF10502.1"/>
    </source>
</evidence>
<gene>
    <name evidence="1" type="ORF">NGTWS1702_35670</name>
</gene>
<proteinExistence type="predicted"/>
<sequence>MARQPIAAQEPLRCPYSICPGSIAPSFISVDHAAQVMDVSHWTIRRRITSGALPARKLPSGGLRIAVADLAAIREPVRPDRSGSLRHHSAAS</sequence>
<dbReference type="Proteomes" id="UP001060504">
    <property type="component" value="Unassembled WGS sequence"/>
</dbReference>
<accession>A0ABQ4V8X2</accession>
<protein>
    <recommendedName>
        <fullName evidence="3">Helix-turn-helix domain-containing protein</fullName>
    </recommendedName>
</protein>
<dbReference type="EMBL" id="BPRH01003735">
    <property type="protein sequence ID" value="GJF10502.1"/>
    <property type="molecule type" value="Genomic_DNA"/>
</dbReference>
<keyword evidence="2" id="KW-1185">Reference proteome</keyword>
<name>A0ABQ4V8X2_9MYCO</name>
<evidence type="ECO:0008006" key="3">
    <source>
        <dbReference type="Google" id="ProtNLM"/>
    </source>
</evidence>
<evidence type="ECO:0000313" key="2">
    <source>
        <dbReference type="Proteomes" id="UP001060504"/>
    </source>
</evidence>
<organism evidence="1 2">
    <name type="scientific">Mycolicibacterium cyprinidarum</name>
    <dbReference type="NCBI Taxonomy" id="2860311"/>
    <lineage>
        <taxon>Bacteria</taxon>
        <taxon>Bacillati</taxon>
        <taxon>Actinomycetota</taxon>
        <taxon>Actinomycetes</taxon>
        <taxon>Mycobacteriales</taxon>
        <taxon>Mycobacteriaceae</taxon>
        <taxon>Mycolicibacterium</taxon>
    </lineage>
</organism>
<comment type="caution">
    <text evidence="1">The sequence shown here is derived from an EMBL/GenBank/DDBJ whole genome shotgun (WGS) entry which is preliminary data.</text>
</comment>